<organism evidence="1 2">
    <name type="scientific">Hyalomma asiaticum</name>
    <name type="common">Tick</name>
    <dbReference type="NCBI Taxonomy" id="266040"/>
    <lineage>
        <taxon>Eukaryota</taxon>
        <taxon>Metazoa</taxon>
        <taxon>Ecdysozoa</taxon>
        <taxon>Arthropoda</taxon>
        <taxon>Chelicerata</taxon>
        <taxon>Arachnida</taxon>
        <taxon>Acari</taxon>
        <taxon>Parasitiformes</taxon>
        <taxon>Ixodida</taxon>
        <taxon>Ixodoidea</taxon>
        <taxon>Ixodidae</taxon>
        <taxon>Hyalomminae</taxon>
        <taxon>Hyalomma</taxon>
    </lineage>
</organism>
<accession>A0ACB7SXN3</accession>
<dbReference type="Proteomes" id="UP000821845">
    <property type="component" value="Chromosome 2"/>
</dbReference>
<comment type="caution">
    <text evidence="1">The sequence shown here is derived from an EMBL/GenBank/DDBJ whole genome shotgun (WGS) entry which is preliminary data.</text>
</comment>
<keyword evidence="2" id="KW-1185">Reference proteome</keyword>
<sequence>MSVVLYCDFKAIENIDAHFRPPTLEKGRALYDNDHVYGVVEVNNTDIAAKCLSQQSKHAYDVELQVAITPRQILGGKCTCRYGALGNCKHCAAVAFYVNLHEDASCTSGPQTWGKPSRKPEHDDKVPLRKLFGDDHSPFVGNKQPAEQPPSYVIKHFGGIDSPFTTVLNEM</sequence>
<evidence type="ECO:0000313" key="1">
    <source>
        <dbReference type="EMBL" id="KAH6938802.1"/>
    </source>
</evidence>
<reference evidence="1" key="1">
    <citation type="submission" date="2020-05" db="EMBL/GenBank/DDBJ databases">
        <title>Large-scale comparative analyses of tick genomes elucidate their genetic diversity and vector capacities.</title>
        <authorList>
            <person name="Jia N."/>
            <person name="Wang J."/>
            <person name="Shi W."/>
            <person name="Du L."/>
            <person name="Sun Y."/>
            <person name="Zhan W."/>
            <person name="Jiang J."/>
            <person name="Wang Q."/>
            <person name="Zhang B."/>
            <person name="Ji P."/>
            <person name="Sakyi L.B."/>
            <person name="Cui X."/>
            <person name="Yuan T."/>
            <person name="Jiang B."/>
            <person name="Yang W."/>
            <person name="Lam T.T.-Y."/>
            <person name="Chang Q."/>
            <person name="Ding S."/>
            <person name="Wang X."/>
            <person name="Zhu J."/>
            <person name="Ruan X."/>
            <person name="Zhao L."/>
            <person name="Wei J."/>
            <person name="Que T."/>
            <person name="Du C."/>
            <person name="Cheng J."/>
            <person name="Dai P."/>
            <person name="Han X."/>
            <person name="Huang E."/>
            <person name="Gao Y."/>
            <person name="Liu J."/>
            <person name="Shao H."/>
            <person name="Ye R."/>
            <person name="Li L."/>
            <person name="Wei W."/>
            <person name="Wang X."/>
            <person name="Wang C."/>
            <person name="Yang T."/>
            <person name="Huo Q."/>
            <person name="Li W."/>
            <person name="Guo W."/>
            <person name="Chen H."/>
            <person name="Zhou L."/>
            <person name="Ni X."/>
            <person name="Tian J."/>
            <person name="Zhou Y."/>
            <person name="Sheng Y."/>
            <person name="Liu T."/>
            <person name="Pan Y."/>
            <person name="Xia L."/>
            <person name="Li J."/>
            <person name="Zhao F."/>
            <person name="Cao W."/>
        </authorList>
    </citation>
    <scope>NUCLEOTIDE SEQUENCE</scope>
    <source>
        <strain evidence="1">Hyas-2018</strain>
    </source>
</reference>
<name>A0ACB7SXN3_HYAAI</name>
<gene>
    <name evidence="1" type="ORF">HPB50_012910</name>
</gene>
<proteinExistence type="predicted"/>
<protein>
    <submittedName>
        <fullName evidence="1">Uncharacterized protein</fullName>
    </submittedName>
</protein>
<dbReference type="EMBL" id="CM023482">
    <property type="protein sequence ID" value="KAH6938802.1"/>
    <property type="molecule type" value="Genomic_DNA"/>
</dbReference>
<evidence type="ECO:0000313" key="2">
    <source>
        <dbReference type="Proteomes" id="UP000821845"/>
    </source>
</evidence>